<dbReference type="InterPro" id="IPR001633">
    <property type="entry name" value="EAL_dom"/>
</dbReference>
<dbReference type="CDD" id="cd01949">
    <property type="entry name" value="GGDEF"/>
    <property type="match status" value="1"/>
</dbReference>
<feature type="domain" description="GGDEF" evidence="4">
    <location>
        <begin position="394"/>
        <end position="527"/>
    </location>
</feature>
<dbReference type="GO" id="GO:0003824">
    <property type="term" value="F:catalytic activity"/>
    <property type="evidence" value="ECO:0007669"/>
    <property type="project" value="UniProtKB-ARBA"/>
</dbReference>
<dbReference type="RefSeq" id="WP_147181672.1">
    <property type="nucleotide sequence ID" value="NZ_BJZP01000024.1"/>
</dbReference>
<evidence type="ECO:0000259" key="3">
    <source>
        <dbReference type="PROSITE" id="PS50883"/>
    </source>
</evidence>
<dbReference type="PROSITE" id="PS50887">
    <property type="entry name" value="GGDEF"/>
    <property type="match status" value="1"/>
</dbReference>
<reference evidence="5 6" key="1">
    <citation type="submission" date="2019-07" db="EMBL/GenBank/DDBJ databases">
        <title>Whole genome shotgun sequence of Rhizobium naphthalenivorans NBRC 107585.</title>
        <authorList>
            <person name="Hosoyama A."/>
            <person name="Uohara A."/>
            <person name="Ohji S."/>
            <person name="Ichikawa N."/>
        </authorList>
    </citation>
    <scope>NUCLEOTIDE SEQUENCE [LARGE SCALE GENOMIC DNA]</scope>
    <source>
        <strain evidence="5 6">NBRC 107585</strain>
    </source>
</reference>
<evidence type="ECO:0000259" key="4">
    <source>
        <dbReference type="PROSITE" id="PS50887"/>
    </source>
</evidence>
<dbReference type="EMBL" id="BJZP01000024">
    <property type="protein sequence ID" value="GEO86788.1"/>
    <property type="molecule type" value="Genomic_DNA"/>
</dbReference>
<dbReference type="Gene3D" id="3.30.450.20">
    <property type="entry name" value="PAS domain"/>
    <property type="match status" value="1"/>
</dbReference>
<comment type="caution">
    <text evidence="5">The sequence shown here is derived from an EMBL/GenBank/DDBJ whole genome shotgun (WGS) entry which is preliminary data.</text>
</comment>
<dbReference type="InterPro" id="IPR052155">
    <property type="entry name" value="Biofilm_reg_signaling"/>
</dbReference>
<evidence type="ECO:0000256" key="1">
    <source>
        <dbReference type="SAM" id="Phobius"/>
    </source>
</evidence>
<keyword evidence="1" id="KW-0472">Membrane</keyword>
<protein>
    <submittedName>
        <fullName evidence="5">GGDEF domain-containing protein</fullName>
    </submittedName>
</protein>
<organism evidence="5 6">
    <name type="scientific">Ciceribacter naphthalenivorans</name>
    <dbReference type="NCBI Taxonomy" id="1118451"/>
    <lineage>
        <taxon>Bacteria</taxon>
        <taxon>Pseudomonadati</taxon>
        <taxon>Pseudomonadota</taxon>
        <taxon>Alphaproteobacteria</taxon>
        <taxon>Hyphomicrobiales</taxon>
        <taxon>Rhizobiaceae</taxon>
        <taxon>Ciceribacter</taxon>
    </lineage>
</organism>
<dbReference type="SUPFAM" id="SSF141868">
    <property type="entry name" value="EAL domain-like"/>
    <property type="match status" value="1"/>
</dbReference>
<keyword evidence="6" id="KW-1185">Reference proteome</keyword>
<feature type="transmembrane region" description="Helical" evidence="1">
    <location>
        <begin position="44"/>
        <end position="65"/>
    </location>
</feature>
<dbReference type="Proteomes" id="UP000321717">
    <property type="component" value="Unassembled WGS sequence"/>
</dbReference>
<dbReference type="FunFam" id="3.30.70.270:FF:000001">
    <property type="entry name" value="Diguanylate cyclase domain protein"/>
    <property type="match status" value="1"/>
</dbReference>
<feature type="transmembrane region" description="Helical" evidence="1">
    <location>
        <begin position="113"/>
        <end position="132"/>
    </location>
</feature>
<dbReference type="Gene3D" id="3.20.20.450">
    <property type="entry name" value="EAL domain"/>
    <property type="match status" value="1"/>
</dbReference>
<evidence type="ECO:0000313" key="6">
    <source>
        <dbReference type="Proteomes" id="UP000321717"/>
    </source>
</evidence>
<dbReference type="SMART" id="SM00052">
    <property type="entry name" value="EAL"/>
    <property type="match status" value="1"/>
</dbReference>
<feature type="domain" description="EAL" evidence="3">
    <location>
        <begin position="536"/>
        <end position="786"/>
    </location>
</feature>
<dbReference type="Gene3D" id="3.30.70.270">
    <property type="match status" value="1"/>
</dbReference>
<dbReference type="PANTHER" id="PTHR44757:SF10">
    <property type="entry name" value="MEMBRANE PROTEIN"/>
    <property type="match status" value="1"/>
</dbReference>
<dbReference type="CDD" id="cd01948">
    <property type="entry name" value="EAL"/>
    <property type="match status" value="1"/>
</dbReference>
<dbReference type="CDD" id="cd00130">
    <property type="entry name" value="PAS"/>
    <property type="match status" value="1"/>
</dbReference>
<feature type="domain" description="PAC" evidence="2">
    <location>
        <begin position="311"/>
        <end position="362"/>
    </location>
</feature>
<dbReference type="SMART" id="SM00267">
    <property type="entry name" value="GGDEF"/>
    <property type="match status" value="1"/>
</dbReference>
<gene>
    <name evidence="5" type="ORF">RNA01_37200</name>
</gene>
<keyword evidence="1" id="KW-0812">Transmembrane</keyword>
<dbReference type="SUPFAM" id="SSF55073">
    <property type="entry name" value="Nucleotide cyclase"/>
    <property type="match status" value="1"/>
</dbReference>
<dbReference type="InterPro" id="IPR013656">
    <property type="entry name" value="PAS_4"/>
</dbReference>
<dbReference type="SUPFAM" id="SSF55785">
    <property type="entry name" value="PYP-like sensor domain (PAS domain)"/>
    <property type="match status" value="1"/>
</dbReference>
<dbReference type="OrthoDB" id="9814202at2"/>
<dbReference type="InterPro" id="IPR029787">
    <property type="entry name" value="Nucleotide_cyclase"/>
</dbReference>
<sequence>MKTTGPALFRQKLLSTGDAFLRLGEAGQTAAEAERIRAIRLASVLRNTPWMMAANIANASVALIAFHNSSLFPWIAAWTLMVVGIALVTGFGSWQGRRLPPRETASLRGSRRAVIFAALLSALWAALVLLFYDGANEQQRLVIVAITVGMMGGGGFALATVPPAAITFSVVMGLGALAALSSATEPVGIILLALYLIYAAIIIRASLALCESLTIRVRAQMAAAEQRDVIGLLLNDFEEHAADWLWGLDHDLHLRRASSRFFEQLHYDEAHAFGRPFWELLPCSGSSCRMLPQMNGSDDLRQMLEGRASFRDFEICVMRDGQPAVWSLSAKAMVDAKGEFAGYRGVSRDVTQAREARNRIEYMARHDSLTDVGNRILLNEELDRAIGRLERSGEHFSILLLDLDRFKQVNDMHGHSAGDELLREVASVLKSACGDANILARLGGDEFVVIHTAMNAPRAATELANRLVEALSRPFALSSGTARIGVSIGIASAPLDGSNTDILMRNADLALYRAKAEGRNRFQFFDRSLDAAARRRNLIEQELRTAVANESLTMNFQPLVDSGDGQVLCVESLLRWNHATLGAISPAEFIPIAEDVGLIEQIGAWVIRQGCMTAAAWPETVRIAVNLSPRQFGGTGLYASIAAALRDSGLPPSRLELEVTESLLLKTDTLVESTLTAIKALGVRIALDDFGTGYSSLSYLRKYRFDKLKIDQSFISDIESNRDSRAIVSAIIALGRDLGISLAAEGVETEGQYKILQTLGCSELQGYLIGRPMPSDELSSFLTSRAAASSVRQRA</sequence>
<dbReference type="NCBIfam" id="TIGR00254">
    <property type="entry name" value="GGDEF"/>
    <property type="match status" value="1"/>
</dbReference>
<feature type="transmembrane region" description="Helical" evidence="1">
    <location>
        <begin position="165"/>
        <end position="183"/>
    </location>
</feature>
<dbReference type="Pfam" id="PF00563">
    <property type="entry name" value="EAL"/>
    <property type="match status" value="1"/>
</dbReference>
<dbReference type="PROSITE" id="PS50883">
    <property type="entry name" value="EAL"/>
    <property type="match status" value="1"/>
</dbReference>
<evidence type="ECO:0000313" key="5">
    <source>
        <dbReference type="EMBL" id="GEO86788.1"/>
    </source>
</evidence>
<proteinExistence type="predicted"/>
<evidence type="ECO:0000259" key="2">
    <source>
        <dbReference type="PROSITE" id="PS50113"/>
    </source>
</evidence>
<dbReference type="InterPro" id="IPR000160">
    <property type="entry name" value="GGDEF_dom"/>
</dbReference>
<dbReference type="InterPro" id="IPR000014">
    <property type="entry name" value="PAS"/>
</dbReference>
<keyword evidence="1" id="KW-1133">Transmembrane helix</keyword>
<name>A0A512HMW0_9HYPH</name>
<dbReference type="InterPro" id="IPR000700">
    <property type="entry name" value="PAS-assoc_C"/>
</dbReference>
<dbReference type="PANTHER" id="PTHR44757">
    <property type="entry name" value="DIGUANYLATE CYCLASE DGCP"/>
    <property type="match status" value="1"/>
</dbReference>
<dbReference type="AlphaFoldDB" id="A0A512HMW0"/>
<accession>A0A512HMW0</accession>
<dbReference type="InterPro" id="IPR035965">
    <property type="entry name" value="PAS-like_dom_sf"/>
</dbReference>
<dbReference type="Pfam" id="PF00990">
    <property type="entry name" value="GGDEF"/>
    <property type="match status" value="1"/>
</dbReference>
<feature type="transmembrane region" description="Helical" evidence="1">
    <location>
        <begin position="71"/>
        <end position="92"/>
    </location>
</feature>
<dbReference type="InterPro" id="IPR043128">
    <property type="entry name" value="Rev_trsase/Diguanyl_cyclase"/>
</dbReference>
<dbReference type="PROSITE" id="PS50113">
    <property type="entry name" value="PAC"/>
    <property type="match status" value="1"/>
</dbReference>
<feature type="transmembrane region" description="Helical" evidence="1">
    <location>
        <begin position="189"/>
        <end position="210"/>
    </location>
</feature>
<dbReference type="Pfam" id="PF08448">
    <property type="entry name" value="PAS_4"/>
    <property type="match status" value="1"/>
</dbReference>
<dbReference type="InterPro" id="IPR035919">
    <property type="entry name" value="EAL_sf"/>
</dbReference>